<gene>
    <name evidence="2" type="ORF">HPBE_LOCUS22652</name>
</gene>
<dbReference type="AlphaFoldDB" id="A0A183GJ20"/>
<feature type="compositionally biased region" description="Basic and acidic residues" evidence="1">
    <location>
        <begin position="74"/>
        <end position="95"/>
    </location>
</feature>
<organism evidence="3 4">
    <name type="scientific">Heligmosomoides polygyrus</name>
    <name type="common">Parasitic roundworm</name>
    <dbReference type="NCBI Taxonomy" id="6339"/>
    <lineage>
        <taxon>Eukaryota</taxon>
        <taxon>Metazoa</taxon>
        <taxon>Ecdysozoa</taxon>
        <taxon>Nematoda</taxon>
        <taxon>Chromadorea</taxon>
        <taxon>Rhabditida</taxon>
        <taxon>Rhabditina</taxon>
        <taxon>Rhabditomorpha</taxon>
        <taxon>Strongyloidea</taxon>
        <taxon>Heligmosomidae</taxon>
        <taxon>Heligmosomoides</taxon>
    </lineage>
</organism>
<feature type="region of interest" description="Disordered" evidence="1">
    <location>
        <begin position="48"/>
        <end position="95"/>
    </location>
</feature>
<reference evidence="2 3" key="1">
    <citation type="submission" date="2018-11" db="EMBL/GenBank/DDBJ databases">
        <authorList>
            <consortium name="Pathogen Informatics"/>
        </authorList>
    </citation>
    <scope>NUCLEOTIDE SEQUENCE [LARGE SCALE GENOMIC DNA]</scope>
</reference>
<dbReference type="Gene3D" id="3.80.10.10">
    <property type="entry name" value="Ribonuclease Inhibitor"/>
    <property type="match status" value="1"/>
</dbReference>
<name>A0A183GJ20_HELPZ</name>
<accession>A0A183GJ20</accession>
<accession>A0A3P8GSY1</accession>
<feature type="region of interest" description="Disordered" evidence="1">
    <location>
        <begin position="262"/>
        <end position="283"/>
    </location>
</feature>
<keyword evidence="3" id="KW-1185">Reference proteome</keyword>
<dbReference type="SUPFAM" id="SSF52047">
    <property type="entry name" value="RNI-like"/>
    <property type="match status" value="1"/>
</dbReference>
<evidence type="ECO:0000256" key="1">
    <source>
        <dbReference type="SAM" id="MobiDB-lite"/>
    </source>
</evidence>
<dbReference type="EMBL" id="UZAH01034214">
    <property type="protein sequence ID" value="VDP33916.1"/>
    <property type="molecule type" value="Genomic_DNA"/>
</dbReference>
<protein>
    <submittedName>
        <fullName evidence="4">LRRcap domain-containing protein</fullName>
    </submittedName>
</protein>
<dbReference type="InterPro" id="IPR032675">
    <property type="entry name" value="LRR_dom_sf"/>
</dbReference>
<evidence type="ECO:0000313" key="4">
    <source>
        <dbReference type="WBParaSite" id="HPBE_0002265301-mRNA-1"/>
    </source>
</evidence>
<dbReference type="Proteomes" id="UP000050761">
    <property type="component" value="Unassembled WGS sequence"/>
</dbReference>
<sequence length="283" mass="31687">MTQLLLAAGGPRQPKESKSDFACGFLHFVFAGGPRHFKGCCEMDGVVGQNDEDRGRLNESHQKRRTFRSTGTVTERHGLEEADKDKDKQKDAEVRDAPRTMSMIDVWDRVVVDIKVVNDQGQAQEVLRNLWSYRRLETLHLQGCALTDEDIAGVEHVNRRVKYLCLRGNDLCSPWQAFSTKFPELLVLDCRGNRCLDLPRRRVRPDNEAEDVCEVKQLLVDVRSLVARNGGISRVEGSARELCPKISRVNYSDVNIEDEGICEGGQEEGAEDDGAGEVESEGG</sequence>
<dbReference type="OrthoDB" id="5898281at2759"/>
<evidence type="ECO:0000313" key="3">
    <source>
        <dbReference type="Proteomes" id="UP000050761"/>
    </source>
</evidence>
<proteinExistence type="predicted"/>
<feature type="compositionally biased region" description="Basic and acidic residues" evidence="1">
    <location>
        <begin position="51"/>
        <end position="61"/>
    </location>
</feature>
<evidence type="ECO:0000313" key="2">
    <source>
        <dbReference type="EMBL" id="VDP33916.1"/>
    </source>
</evidence>
<dbReference type="WBParaSite" id="HPBE_0002265301-mRNA-1">
    <property type="protein sequence ID" value="HPBE_0002265301-mRNA-1"/>
    <property type="gene ID" value="HPBE_0002265301"/>
</dbReference>
<reference evidence="4" key="2">
    <citation type="submission" date="2019-09" db="UniProtKB">
        <authorList>
            <consortium name="WormBaseParasite"/>
        </authorList>
    </citation>
    <scope>IDENTIFICATION</scope>
</reference>